<comment type="caution">
    <text evidence="1">The sequence shown here is derived from an EMBL/GenBank/DDBJ whole genome shotgun (WGS) entry which is preliminary data.</text>
</comment>
<dbReference type="RefSeq" id="WP_204633113.1">
    <property type="nucleotide sequence ID" value="NZ_BSOC01000001.1"/>
</dbReference>
<reference evidence="1" key="1">
    <citation type="submission" date="2020-10" db="EMBL/GenBank/DDBJ databases">
        <title>Phylogeny of dyella-like bacteria.</title>
        <authorList>
            <person name="Fu J."/>
        </authorList>
    </citation>
    <scope>NUCLEOTIDE SEQUENCE</scope>
    <source>
        <strain evidence="1">DHON07</strain>
    </source>
</reference>
<protein>
    <submittedName>
        <fullName evidence="1">DUF3383 domain-containing protein</fullName>
    </submittedName>
</protein>
<dbReference type="EMBL" id="JADIKF010000040">
    <property type="protein sequence ID" value="MBM7131554.1"/>
    <property type="molecule type" value="Genomic_DNA"/>
</dbReference>
<dbReference type="Pfam" id="PF11863">
    <property type="entry name" value="DUF3383"/>
    <property type="match status" value="1"/>
</dbReference>
<evidence type="ECO:0000313" key="1">
    <source>
        <dbReference type="EMBL" id="MBM7131554.1"/>
    </source>
</evidence>
<dbReference type="Proteomes" id="UP001430193">
    <property type="component" value="Unassembled WGS sequence"/>
</dbReference>
<dbReference type="InterPro" id="IPR021808">
    <property type="entry name" value="DUF3383"/>
</dbReference>
<proteinExistence type="predicted"/>
<gene>
    <name evidence="1" type="ORF">ISS99_18690</name>
</gene>
<accession>A0ABS2KKW3</accession>
<name>A0ABS2KKW3_9GAMM</name>
<sequence length="494" mass="50639">MSQLSVNDIVNVNVVLNPLVAALRNFGSLLIIGSTPGVIDTTERIRSYSTLTGVTNDFGGSAPEALAATKFFGQTPQPSQLYIGVFAQAATSGRLVGGVLSTAQQALSNFTAVSSGDMDIIVDGTSHTITAINLSGAANLNAVAALVTAGFSGAATVTWNANSGQFYVTSATTGTTSSVAFATAPGSGTDIGALMNLESTQGGYSAPGNAVETPLAGVEACAAASGLWYAVEMAPVSSLQTSDITGIAGFILAESPARIHLATTSDPNSLNASSTTDIAYLLSAGKFQRSCLQYSSSTPHAIAAFFGIAATVDFEGSNTTITMKFKQENGVTAENLTESQAAALNGKNCNVYANYTNSQAMLQQGVMCDGTFFDTLQGTDWLQNACQAAVLARLQTMPKIPQTDAGINDLCTALTGVFEQAIENGLGAPGVWNGPPIGALQTGQTLSKGYYIYAQPVASQSQAARSARQAPTIQAAFKLAGAVHSVDVVINVNN</sequence>
<evidence type="ECO:0000313" key="2">
    <source>
        <dbReference type="Proteomes" id="UP001430193"/>
    </source>
</evidence>
<organism evidence="1 2">
    <name type="scientific">Dyella mobilis</name>
    <dbReference type="NCBI Taxonomy" id="1849582"/>
    <lineage>
        <taxon>Bacteria</taxon>
        <taxon>Pseudomonadati</taxon>
        <taxon>Pseudomonadota</taxon>
        <taxon>Gammaproteobacteria</taxon>
        <taxon>Lysobacterales</taxon>
        <taxon>Rhodanobacteraceae</taxon>
        <taxon>Dyella</taxon>
    </lineage>
</organism>
<keyword evidence="2" id="KW-1185">Reference proteome</keyword>